<name>A0A5C5GJX4_9RHOB</name>
<dbReference type="AlphaFoldDB" id="A0A5C5GJX4"/>
<dbReference type="RefSeq" id="WP_140195113.1">
    <property type="nucleotide sequence ID" value="NZ_CP065915.1"/>
</dbReference>
<proteinExistence type="predicted"/>
<evidence type="ECO:0000313" key="1">
    <source>
        <dbReference type="EMBL" id="TNY34089.1"/>
    </source>
</evidence>
<organism evidence="1 2">
    <name type="scientific">Pelagovum pacificum</name>
    <dbReference type="NCBI Taxonomy" id="2588711"/>
    <lineage>
        <taxon>Bacteria</taxon>
        <taxon>Pseudomonadati</taxon>
        <taxon>Pseudomonadota</taxon>
        <taxon>Alphaproteobacteria</taxon>
        <taxon>Rhodobacterales</taxon>
        <taxon>Paracoccaceae</taxon>
        <taxon>Pelagovum</taxon>
    </lineage>
</organism>
<dbReference type="EMBL" id="VFFF01000001">
    <property type="protein sequence ID" value="TNY34089.1"/>
    <property type="molecule type" value="Genomic_DNA"/>
</dbReference>
<comment type="caution">
    <text evidence="1">The sequence shown here is derived from an EMBL/GenBank/DDBJ whole genome shotgun (WGS) entry which is preliminary data.</text>
</comment>
<gene>
    <name evidence="1" type="ORF">FHY64_12745</name>
</gene>
<sequence>MSVPRVVNFYLEDGLKRSATGRRHNFISKLVGVLEDADYDVVINDDSDVEVARSLSREGYSMFHMTRPTTERGLTFRRVYQYPFWQIEKTPARWNWHVAKSNVDWSIVPEAEARRFHGYWRDRLFPDVSQDIGRDGFVYVPLQGKLTERRSFQACSPVDMVRSVLTQDPDREVLVTLHPDETYSDAELAALHAIKDRRLTIETGMMDIALSRCDYVVTQNSAAAFNGFLFEKPAVLFAKIDFHHIAANVLDLGETAAFEAVKVAEPDYAGFVWWFWQHMSINAGRPHAEQSIRTRLLENGWPL</sequence>
<evidence type="ECO:0000313" key="2">
    <source>
        <dbReference type="Proteomes" id="UP000314011"/>
    </source>
</evidence>
<dbReference type="OrthoDB" id="6713140at2"/>
<protein>
    <recommendedName>
        <fullName evidence="3">Capsular biosynthesis protein</fullName>
    </recommendedName>
</protein>
<reference evidence="1 2" key="1">
    <citation type="submission" date="2019-06" db="EMBL/GenBank/DDBJ databases">
        <title>Genome of new Rhodobacteraceae sp. SM1903.</title>
        <authorList>
            <person name="Ren X."/>
        </authorList>
    </citation>
    <scope>NUCLEOTIDE SEQUENCE [LARGE SCALE GENOMIC DNA]</scope>
    <source>
        <strain evidence="1 2">SM1903</strain>
    </source>
</reference>
<keyword evidence="2" id="KW-1185">Reference proteome</keyword>
<dbReference type="Proteomes" id="UP000314011">
    <property type="component" value="Unassembled WGS sequence"/>
</dbReference>
<evidence type="ECO:0008006" key="3">
    <source>
        <dbReference type="Google" id="ProtNLM"/>
    </source>
</evidence>
<accession>A0A5C5GJX4</accession>